<feature type="region of interest" description="Disordered" evidence="4">
    <location>
        <begin position="254"/>
        <end position="387"/>
    </location>
</feature>
<proteinExistence type="predicted"/>
<feature type="compositionally biased region" description="Basic and acidic residues" evidence="4">
    <location>
        <begin position="100"/>
        <end position="120"/>
    </location>
</feature>
<keyword evidence="9" id="KW-1185">Reference proteome</keyword>
<evidence type="ECO:0000256" key="3">
    <source>
        <dbReference type="PROSITE-ProRule" id="PRU00192"/>
    </source>
</evidence>
<dbReference type="InterPro" id="IPR047270">
    <property type="entry name" value="PH_ephexin"/>
</dbReference>
<dbReference type="PROSITE" id="PS50010">
    <property type="entry name" value="DH_2"/>
    <property type="match status" value="1"/>
</dbReference>
<gene>
    <name evidence="8" type="ORF">ACEWY4_009955</name>
</gene>
<dbReference type="Gene3D" id="2.30.29.30">
    <property type="entry name" value="Pleckstrin-homology domain (PH domain)/Phosphotyrosine-binding domain (PTB)"/>
    <property type="match status" value="1"/>
</dbReference>
<sequence>MQSRRPPLPRKPVLPPKPPKAPLQAAPAPAGPRLRATTQGPHWTSGTRWTPPHLTLRRSGTQGPLAQDTKPPVSPSLLSPSPCGRGPAEELSTPPLSPRSPKEKSFGVTQCREEKPDIKWPKPQCWLTVPQHGCRSAPDGSEKTDSNGVVESEKAVSTSTPTSSAPTGPSASPNPSHCHCLCHQHRPGMRLVWVPVQGGGDGTAGHGTPAETRTTGESTDASWGRDVKMEKCAHGEVKVGGFRQEGPELEYESITVPEKPTPPPRPAQLGATSTSGKYPRQPLMPPQVPAARPSPDSSPRLNPKGQPNSPATPHGAGWGFKNEVPSPKSSPSMEHRPLPPIPAAPQSPRVKRERARPMLSYMLSPRGCPPPSRRQPERAKSKDTDDAYESYYYTPCQPAPETADVNLNDFYEWVSVEQEDIPVYIDIQEDPPPERKPSQDGHKLKHSRTFNATTKSGEASKQQACGGQSSGQVSRANSMVVEPMALRQKKAAPLASLWQERPEVKASGVLESLSRREVLLQESMFEVMSSEESYQCSLRVLKDHFLGSRELNDTLVIHDRKRLFSNVLQVYEVSERFLADLQDRVNESVIISDLCDIIHHHAQNYFTVYTDYVRDQVYQEKTYSSLMQSNRSFAVVMRRLEESPLCKRLPFTSFLLLPFQRITRLKILIQNILKKTEEGSKLEQTSSQALAVVSEIIKDTNTQVGKMKQMEELISIANMLEFQKLKAVPIVSKTRYLEKQGELLELSKAGTLFNIRLRFLPIYAFLFNDLFVLASKKSQERYIVIDYAHRSLVQAQAVREDELRARFDHCFCLTLLENHQGQHCERLLKANTESDMHRWIAALPSLTDPQPDEDEKVYTDWDCPQVQCVDQYTAQQADELSLEPTDIINVLRKTNEGWCEGIRLSDGQKGWFPAKNVLEIINEHQRRRNLLEQFRILKSAANVAQQS</sequence>
<dbReference type="Pfam" id="PF00621">
    <property type="entry name" value="RhoGEF"/>
    <property type="match status" value="1"/>
</dbReference>
<evidence type="ECO:0000256" key="2">
    <source>
        <dbReference type="ARBA" id="ARBA00022658"/>
    </source>
</evidence>
<dbReference type="CDD" id="cd01221">
    <property type="entry name" value="PH_ephexin"/>
    <property type="match status" value="1"/>
</dbReference>
<dbReference type="InterPro" id="IPR001849">
    <property type="entry name" value="PH_domain"/>
</dbReference>
<reference evidence="8 9" key="1">
    <citation type="submission" date="2024-09" db="EMBL/GenBank/DDBJ databases">
        <title>A chromosome-level genome assembly of Gray's grenadier anchovy, Coilia grayii.</title>
        <authorList>
            <person name="Fu Z."/>
        </authorList>
    </citation>
    <scope>NUCLEOTIDE SEQUENCE [LARGE SCALE GENOMIC DNA]</scope>
    <source>
        <strain evidence="8">G4</strain>
        <tissue evidence="8">Muscle</tissue>
    </source>
</reference>
<dbReference type="CDD" id="cd00160">
    <property type="entry name" value="RhoGEF"/>
    <property type="match status" value="1"/>
</dbReference>
<dbReference type="InterPro" id="IPR036028">
    <property type="entry name" value="SH3-like_dom_sf"/>
</dbReference>
<dbReference type="InterPro" id="IPR011993">
    <property type="entry name" value="PH-like_dom_sf"/>
</dbReference>
<feature type="compositionally biased region" description="Low complexity" evidence="4">
    <location>
        <begin position="289"/>
        <end position="300"/>
    </location>
</feature>
<dbReference type="InterPro" id="IPR035899">
    <property type="entry name" value="DBL_dom_sf"/>
</dbReference>
<feature type="compositionally biased region" description="Polar residues" evidence="4">
    <location>
        <begin position="211"/>
        <end position="221"/>
    </location>
</feature>
<keyword evidence="1 3" id="KW-0728">SH3 domain</keyword>
<dbReference type="FunFam" id="1.20.900.10:FF:000007">
    <property type="entry name" value="rho guanine nucleotide exchange factor 19"/>
    <property type="match status" value="1"/>
</dbReference>
<dbReference type="SUPFAM" id="SSF50729">
    <property type="entry name" value="PH domain-like"/>
    <property type="match status" value="1"/>
</dbReference>
<organism evidence="8 9">
    <name type="scientific">Coilia grayii</name>
    <name type="common">Gray's grenadier anchovy</name>
    <dbReference type="NCBI Taxonomy" id="363190"/>
    <lineage>
        <taxon>Eukaryota</taxon>
        <taxon>Metazoa</taxon>
        <taxon>Chordata</taxon>
        <taxon>Craniata</taxon>
        <taxon>Vertebrata</taxon>
        <taxon>Euteleostomi</taxon>
        <taxon>Actinopterygii</taxon>
        <taxon>Neopterygii</taxon>
        <taxon>Teleostei</taxon>
        <taxon>Clupei</taxon>
        <taxon>Clupeiformes</taxon>
        <taxon>Clupeoidei</taxon>
        <taxon>Engraulidae</taxon>
        <taxon>Coilinae</taxon>
        <taxon>Coilia</taxon>
    </lineage>
</organism>
<comment type="caution">
    <text evidence="8">The sequence shown here is derived from an EMBL/GenBank/DDBJ whole genome shotgun (WGS) entry which is preliminary data.</text>
</comment>
<dbReference type="AlphaFoldDB" id="A0ABD1K857"/>
<evidence type="ECO:0008006" key="10">
    <source>
        <dbReference type="Google" id="ProtNLM"/>
    </source>
</evidence>
<dbReference type="GO" id="GO:0005085">
    <property type="term" value="F:guanyl-nucleotide exchange factor activity"/>
    <property type="evidence" value="ECO:0007669"/>
    <property type="project" value="UniProtKB-KW"/>
</dbReference>
<dbReference type="PROSITE" id="PS50003">
    <property type="entry name" value="PH_DOMAIN"/>
    <property type="match status" value="1"/>
</dbReference>
<name>A0ABD1K857_9TELE</name>
<feature type="compositionally biased region" description="Pro residues" evidence="4">
    <location>
        <begin position="9"/>
        <end position="21"/>
    </location>
</feature>
<feature type="compositionally biased region" description="Low complexity" evidence="4">
    <location>
        <begin position="22"/>
        <end position="36"/>
    </location>
</feature>
<evidence type="ECO:0000259" key="6">
    <source>
        <dbReference type="PROSITE" id="PS50003"/>
    </source>
</evidence>
<dbReference type="SMART" id="SM00233">
    <property type="entry name" value="PH"/>
    <property type="match status" value="1"/>
</dbReference>
<feature type="region of interest" description="Disordered" evidence="4">
    <location>
        <begin position="1"/>
        <end position="176"/>
    </location>
</feature>
<dbReference type="CDD" id="cd11793">
    <property type="entry name" value="SH3_ephexin1_like"/>
    <property type="match status" value="1"/>
</dbReference>
<feature type="compositionally biased region" description="Polar residues" evidence="4">
    <location>
        <begin position="37"/>
        <end position="48"/>
    </location>
</feature>
<feature type="compositionally biased region" description="Basic and acidic residues" evidence="4">
    <location>
        <begin position="374"/>
        <end position="385"/>
    </location>
</feature>
<dbReference type="Proteomes" id="UP001591681">
    <property type="component" value="Unassembled WGS sequence"/>
</dbReference>
<evidence type="ECO:0000313" key="8">
    <source>
        <dbReference type="EMBL" id="KAL2095236.1"/>
    </source>
</evidence>
<accession>A0ABD1K857</accession>
<feature type="compositionally biased region" description="Low complexity" evidence="4">
    <location>
        <begin position="157"/>
        <end position="176"/>
    </location>
</feature>
<dbReference type="SMART" id="SM00326">
    <property type="entry name" value="SH3"/>
    <property type="match status" value="1"/>
</dbReference>
<dbReference type="PROSITE" id="PS50002">
    <property type="entry name" value="SH3"/>
    <property type="match status" value="1"/>
</dbReference>
<feature type="domain" description="PH" evidence="6">
    <location>
        <begin position="736"/>
        <end position="848"/>
    </location>
</feature>
<dbReference type="PANTHER" id="PTHR12845">
    <property type="entry name" value="GUANINE NUCLEOTIDE EXCHANGE FACTOR"/>
    <property type="match status" value="1"/>
</dbReference>
<dbReference type="Gene3D" id="1.20.900.10">
    <property type="entry name" value="Dbl homology (DH) domain"/>
    <property type="match status" value="1"/>
</dbReference>
<dbReference type="SUPFAM" id="SSF48065">
    <property type="entry name" value="DBL homology domain (DH-domain)"/>
    <property type="match status" value="1"/>
</dbReference>
<evidence type="ECO:0000259" key="7">
    <source>
        <dbReference type="PROSITE" id="PS50010"/>
    </source>
</evidence>
<dbReference type="InterPro" id="IPR001452">
    <property type="entry name" value="SH3_domain"/>
</dbReference>
<evidence type="ECO:0000259" key="5">
    <source>
        <dbReference type="PROSITE" id="PS50002"/>
    </source>
</evidence>
<evidence type="ECO:0000256" key="1">
    <source>
        <dbReference type="ARBA" id="ARBA00022443"/>
    </source>
</evidence>
<protein>
    <recommendedName>
        <fullName evidence="10">Rho guanine nucleotide exchange factor 15</fullName>
    </recommendedName>
</protein>
<feature type="region of interest" description="Disordered" evidence="4">
    <location>
        <begin position="451"/>
        <end position="471"/>
    </location>
</feature>
<dbReference type="Pfam" id="PF00169">
    <property type="entry name" value="PH"/>
    <property type="match status" value="1"/>
</dbReference>
<dbReference type="SMART" id="SM00325">
    <property type="entry name" value="RhoGEF"/>
    <property type="match status" value="1"/>
</dbReference>
<dbReference type="PANTHER" id="PTHR12845:SF7">
    <property type="entry name" value="RHO GUANINE NUCLEOTIDE EXCHANGE FACTOR 15"/>
    <property type="match status" value="1"/>
</dbReference>
<feature type="region of interest" description="Disordered" evidence="4">
    <location>
        <begin position="199"/>
        <end position="222"/>
    </location>
</feature>
<evidence type="ECO:0000256" key="4">
    <source>
        <dbReference type="SAM" id="MobiDB-lite"/>
    </source>
</evidence>
<feature type="domain" description="DH" evidence="7">
    <location>
        <begin position="519"/>
        <end position="703"/>
    </location>
</feature>
<dbReference type="Pfam" id="PF00018">
    <property type="entry name" value="SH3_1"/>
    <property type="match status" value="1"/>
</dbReference>
<dbReference type="InterPro" id="IPR000219">
    <property type="entry name" value="DH_dom"/>
</dbReference>
<keyword evidence="2" id="KW-0344">Guanine-nucleotide releasing factor</keyword>
<dbReference type="EMBL" id="JBHFQA010000008">
    <property type="protein sequence ID" value="KAL2095236.1"/>
    <property type="molecule type" value="Genomic_DNA"/>
</dbReference>
<dbReference type="SUPFAM" id="SSF50044">
    <property type="entry name" value="SH3-domain"/>
    <property type="match status" value="1"/>
</dbReference>
<feature type="domain" description="SH3" evidence="5">
    <location>
        <begin position="861"/>
        <end position="922"/>
    </location>
</feature>
<evidence type="ECO:0000313" key="9">
    <source>
        <dbReference type="Proteomes" id="UP001591681"/>
    </source>
</evidence>
<dbReference type="InterPro" id="IPR047271">
    <property type="entry name" value="Ephexin-like"/>
</dbReference>
<dbReference type="Gene3D" id="2.30.30.40">
    <property type="entry name" value="SH3 Domains"/>
    <property type="match status" value="1"/>
</dbReference>